<reference evidence="2" key="1">
    <citation type="submission" date="2023-07" db="EMBL/GenBank/DDBJ databases">
        <authorList>
            <person name="Weinstock G."/>
            <person name="Sodergren E."/>
            <person name="Lobos E.A."/>
            <person name="Fulton L."/>
            <person name="Fulton R."/>
            <person name="Courtney L."/>
            <person name="Fronick C."/>
            <person name="O'Laughlin M."/>
            <person name="Godfrey J."/>
            <person name="Wilson R.M."/>
            <person name="Miner T."/>
            <person name="Farmer C."/>
            <person name="Delehaunty K."/>
            <person name="Cordes M."/>
            <person name="Minx P."/>
            <person name="Tomlinson C."/>
            <person name="Chen J."/>
            <person name="Wollam A."/>
            <person name="Pepin K.H."/>
            <person name="Bhonagiri V."/>
            <person name="Zhang X."/>
            <person name="Suruliraj S."/>
            <person name="Antonio M."/>
            <person name="Secka O."/>
            <person name="Thomas J."/>
            <person name="Warren W."/>
            <person name="Mitreva M."/>
            <person name="Mardis E.R."/>
            <person name="Wilson R.K."/>
        </authorList>
    </citation>
    <scope>NUCLEOTIDE SEQUENCE [LARGE SCALE GENOMIC DNA]</scope>
    <source>
        <strain evidence="2">GAM100Ai</strain>
    </source>
</reference>
<dbReference type="AlphaFoldDB" id="A0AB72ZVX0"/>
<accession>A0AB72ZVX0</accession>
<evidence type="ECO:0000313" key="1">
    <source>
        <dbReference type="EMBL" id="EKQ72613.1"/>
    </source>
</evidence>
<protein>
    <recommendedName>
        <fullName evidence="3">Helicase</fullName>
    </recommendedName>
</protein>
<dbReference type="RefSeq" id="WP_001918049.1">
    <property type="nucleotide sequence ID" value="NZ_JH976569.1"/>
</dbReference>
<organism evidence="1 2">
    <name type="scientific">Helicobacter pylori GAM100Ai</name>
    <dbReference type="NCBI Taxonomy" id="1159019"/>
    <lineage>
        <taxon>Bacteria</taxon>
        <taxon>Pseudomonadati</taxon>
        <taxon>Campylobacterota</taxon>
        <taxon>Epsilonproteobacteria</taxon>
        <taxon>Campylobacterales</taxon>
        <taxon>Helicobacteraceae</taxon>
        <taxon>Helicobacter</taxon>
    </lineage>
</organism>
<comment type="caution">
    <text evidence="1">The sequence shown here is derived from an EMBL/GenBank/DDBJ whole genome shotgun (WGS) entry which is preliminary data.</text>
</comment>
<dbReference type="Proteomes" id="UP000001345">
    <property type="component" value="Unassembled WGS sequence"/>
</dbReference>
<sequence>MEKKERIAQMSRSELEQEFRKRFTAEANMEDNKREWSDRVMKNFHTKTLVYLLSLESREEQEEFIDLATNRQFQKNPIESEIDYMNMYLEEIEYQQERIAMAHQVKQAEWKMEQEAKKKGIIPQMREEYHSHRNPHLISKIAPEIWGFLSLENSQDRLDAHAFLIMDRWAHYFPQTMKTKDRRTIMSLIKAVIEQTKMETEALDRMGAQIKRAQGVSDLELLQEAQINQYYYLLKADYILQDSAHQMDLETLKKTGIKREDFYQI</sequence>
<name>A0AB72ZVX0_HELPX</name>
<proteinExistence type="predicted"/>
<evidence type="ECO:0000313" key="2">
    <source>
        <dbReference type="Proteomes" id="UP000001345"/>
    </source>
</evidence>
<evidence type="ECO:0008006" key="3">
    <source>
        <dbReference type="Google" id="ProtNLM"/>
    </source>
</evidence>
<dbReference type="EMBL" id="ANFP01000017">
    <property type="protein sequence ID" value="EKQ72613.1"/>
    <property type="molecule type" value="Genomic_DNA"/>
</dbReference>
<gene>
    <name evidence="1" type="ORF">HMPREF1391_00422</name>
</gene>